<comment type="caution">
    <text evidence="5">The sequence shown here is derived from an EMBL/GenBank/DDBJ whole genome shotgun (WGS) entry which is preliminary data.</text>
</comment>
<dbReference type="Gene3D" id="2.40.160.20">
    <property type="match status" value="1"/>
</dbReference>
<keyword evidence="6" id="KW-1185">Reference proteome</keyword>
<feature type="chain" id="PRO_5020544653" description="Lipid A deacylase" evidence="4">
    <location>
        <begin position="25"/>
        <end position="175"/>
    </location>
</feature>
<dbReference type="InterPro" id="IPR018550">
    <property type="entry name" value="Lipid-A_deacylase-rel"/>
</dbReference>
<name>A0A4S5BQM0_9BURK</name>
<protein>
    <recommendedName>
        <fullName evidence="1">Lipid A deacylase</fullName>
        <ecNumber evidence="1">3.1.1.77</ecNumber>
    </recommendedName>
    <alternativeName>
        <fullName evidence="1">LPS 3-O-deacylase</fullName>
    </alternativeName>
    <alternativeName>
        <fullName evidence="1">Outer membrane enzyme</fullName>
    </alternativeName>
</protein>
<evidence type="ECO:0000256" key="4">
    <source>
        <dbReference type="SAM" id="SignalP"/>
    </source>
</evidence>
<dbReference type="EC" id="3.1.1.77" evidence="1"/>
<dbReference type="GO" id="GO:0050528">
    <property type="term" value="F:acyloxyacyl hydrolase activity"/>
    <property type="evidence" value="ECO:0007669"/>
    <property type="project" value="UniProtKB-EC"/>
</dbReference>
<evidence type="ECO:0000256" key="3">
    <source>
        <dbReference type="PIRSR" id="PIRSR029681-2"/>
    </source>
</evidence>
<accession>A0A4S5BQM0</accession>
<dbReference type="Proteomes" id="UP000306236">
    <property type="component" value="Unassembled WGS sequence"/>
</dbReference>
<dbReference type="RefSeq" id="WP_136407141.1">
    <property type="nucleotide sequence ID" value="NZ_SSWX01000018.1"/>
</dbReference>
<keyword evidence="1 5" id="KW-0378">Hydrolase</keyword>
<feature type="signal peptide" evidence="4">
    <location>
        <begin position="1"/>
        <end position="24"/>
    </location>
</feature>
<comment type="function">
    <text evidence="1">Has lipid A 3-O-deacylase activity. Hydrolyzes the ester bond at the 3 position of lipid A, a bioactive component of lipopolysaccharide (LPS), thereby releasing the primary fatty acyl moiety.</text>
</comment>
<comment type="catalytic activity">
    <reaction evidence="1">
        <text>a 3-(acyloxy)acyl derivative of bacterial toxin + H2O = a 3-hydroxyacyl derivative of bacterial toxin + a fatty acid + H(+)</text>
        <dbReference type="Rhea" id="RHEA:12032"/>
        <dbReference type="ChEBI" id="CHEBI:15377"/>
        <dbReference type="ChEBI" id="CHEBI:15378"/>
        <dbReference type="ChEBI" id="CHEBI:28868"/>
        <dbReference type="ChEBI" id="CHEBI:136853"/>
        <dbReference type="ChEBI" id="CHEBI:140675"/>
        <dbReference type="EC" id="3.1.1.77"/>
    </reaction>
</comment>
<proteinExistence type="inferred from homology"/>
<dbReference type="GO" id="GO:0009279">
    <property type="term" value="C:cell outer membrane"/>
    <property type="evidence" value="ECO:0007669"/>
    <property type="project" value="UniProtKB-SubCell"/>
</dbReference>
<comment type="subunit">
    <text evidence="1">Homodimer.</text>
</comment>
<dbReference type="Pfam" id="PF09411">
    <property type="entry name" value="PagL"/>
    <property type="match status" value="1"/>
</dbReference>
<feature type="active site" description="Charge relay system" evidence="2">
    <location>
        <position position="152"/>
    </location>
</feature>
<evidence type="ECO:0000313" key="6">
    <source>
        <dbReference type="Proteomes" id="UP000306236"/>
    </source>
</evidence>
<feature type="active site" description="Charge relay system" evidence="2">
    <location>
        <position position="150"/>
    </location>
</feature>
<gene>
    <name evidence="5" type="ORF">E8K88_13150</name>
</gene>
<sequence length="175" mass="19730">MVKKYFSTIFFALALLSFSPFLYAWDLAVSVGRTGQTQTTYRVGAFQDWSSRWLESSTGYVSGFWDMGLTRWQAGDLGQTSYSLSLSPVFVYQFKRSGSLQPFFEAGIGAAAFSKTRVGDKQLGGSLNFEDRLGVGFDYGKHRFGFRVLHYSNAGISKPNEGIESYSLYYSYRFD</sequence>
<feature type="site" description="Critical for activity" evidence="3">
    <location>
        <position position="153"/>
    </location>
</feature>
<dbReference type="EMBL" id="SSWX01000018">
    <property type="protein sequence ID" value="THJ31976.1"/>
    <property type="molecule type" value="Genomic_DNA"/>
</dbReference>
<comment type="subcellular location">
    <subcellularLocation>
        <location evidence="1">Cell outer membrane</location>
        <topology evidence="1">Multi-pass membrane protein</topology>
    </subcellularLocation>
</comment>
<evidence type="ECO:0000256" key="2">
    <source>
        <dbReference type="PIRSR" id="PIRSR029681-1"/>
    </source>
</evidence>
<organism evidence="5 6">
    <name type="scientific">Lampropedia aestuarii</name>
    <dbReference type="NCBI Taxonomy" id="2562762"/>
    <lineage>
        <taxon>Bacteria</taxon>
        <taxon>Pseudomonadati</taxon>
        <taxon>Pseudomonadota</taxon>
        <taxon>Betaproteobacteria</taxon>
        <taxon>Burkholderiales</taxon>
        <taxon>Comamonadaceae</taxon>
        <taxon>Lampropedia</taxon>
    </lineage>
</organism>
<keyword evidence="4" id="KW-0732">Signal</keyword>
<dbReference type="OrthoDB" id="5297282at2"/>
<keyword evidence="1" id="KW-0998">Cell outer membrane</keyword>
<dbReference type="AlphaFoldDB" id="A0A4S5BQM0"/>
<dbReference type="PIRSF" id="PIRSF029681">
    <property type="entry name" value="PagL"/>
    <property type="match status" value="1"/>
</dbReference>
<keyword evidence="1" id="KW-0472">Membrane</keyword>
<evidence type="ECO:0000313" key="5">
    <source>
        <dbReference type="EMBL" id="THJ31976.1"/>
    </source>
</evidence>
<reference evidence="5 6" key="1">
    <citation type="submission" date="2019-04" db="EMBL/GenBank/DDBJ databases">
        <title>Lampropedia sp YIM MLB12 draf genome.</title>
        <authorList>
            <person name="Wang Y.-X."/>
        </authorList>
    </citation>
    <scope>NUCLEOTIDE SEQUENCE [LARGE SCALE GENOMIC DNA]</scope>
    <source>
        <strain evidence="5 6">YIM MLB12</strain>
    </source>
</reference>
<feature type="active site" description="Charge relay system" evidence="2">
    <location>
        <position position="164"/>
    </location>
</feature>
<evidence type="ECO:0000256" key="1">
    <source>
        <dbReference type="PIRNR" id="PIRNR029681"/>
    </source>
</evidence>
<comment type="similarity">
    <text evidence="1">Belongs to the PagL family.</text>
</comment>